<dbReference type="Proteomes" id="UP000266633">
    <property type="component" value="Unassembled WGS sequence"/>
</dbReference>
<reference evidence="1 2" key="1">
    <citation type="submission" date="2018-09" db="EMBL/GenBank/DDBJ databases">
        <title>Phylogenetic diversity of Pectobacterium and Dickeya strains causing blackleg disease of potato in Morocco.</title>
        <authorList>
            <person name="Oulghazi S."/>
            <person name="Moumni M."/>
            <person name="Faure D."/>
        </authorList>
    </citation>
    <scope>NUCLEOTIDE SEQUENCE [LARGE SCALE GENOMIC DNA]</scope>
    <source>
        <strain evidence="1 2">S4.16.03.LID</strain>
    </source>
</reference>
<sequence>MSTNWTQPVTFDDWESKLIDYFLRFGADGDAQDIRWFEVTPTTLAAAFANSGVSADEIRDIFQAYMSRIPDLPQRLESGMIERSNDKSPGYFTYLVMTLLVSTQFDAQEESNDFRLKLQNWLRTGHSYQNLAGVNAMWEALAKWLEWQIQKGEPYRRLNLPEIPTSWSHIGYTLRLAFPRKADLRLMDRVLTNHPQAVSSPRLLIEYFQSAIQKENVSYPLKQAFNEFKNAWFLGRRTLADMPFWRLRQRAIELYSDIETCKAIIDMRVDFDGSRCYFGAADENGDSAFAHSLSEALISASAGNSENLGKAVRNGLLFFHQVGHGLWRAIAAPDTISPRFHIALSCKYSSRISQYLNDAVIEDDWILTIQPLARHLATDILRALKVSSNSPDEQVTRLQFYDGIRVPGGWLGLPAFLPFIESDTQNYRVYASGENCAKINVRKTDGRLMSSMPLNGEFIIEPELGVGEKTPPWRRRARFFDRAVPHPALGESAKYNLEPLIEWTISSLKPPIFRAEEAPLIVEDCDVSCEHLLEAIYASGARGWEETELVELLKRVVDGVSPWHLIRCLHDAGLIEPRLRQSWKGRVWTLVKPALLHIRNGENSLVVVEGAVCASLIDDFQKSVSILGGKCFRRGGLSVWSPPVFGAEINDPVALSRIMEWPLVDTPSTPDMTPLSLMSARHTAELHVQAAIWDWYSGRFLLHANSEREKVLLTRHVHPGGRDHDLYKVVSRRKTTFFLSRTSAIIAASADAHRPIFRRIADNRFICLTDDCGLPDALATGLRRSLLRNSGPTEAGYVYPIDNISFRWLNRLLPGCFISFAWNADYDANHLVSKVRHSGGKTRLRWQNGCLALWADK</sequence>
<dbReference type="GeneID" id="49321383"/>
<evidence type="ECO:0000313" key="2">
    <source>
        <dbReference type="Proteomes" id="UP000266633"/>
    </source>
</evidence>
<organism evidence="1 2">
    <name type="scientific">Dickeya dianthicola</name>
    <dbReference type="NCBI Taxonomy" id="204039"/>
    <lineage>
        <taxon>Bacteria</taxon>
        <taxon>Pseudomonadati</taxon>
        <taxon>Pseudomonadota</taxon>
        <taxon>Gammaproteobacteria</taxon>
        <taxon>Enterobacterales</taxon>
        <taxon>Pectobacteriaceae</taxon>
        <taxon>Dickeya</taxon>
    </lineage>
</organism>
<evidence type="ECO:0000313" key="1">
    <source>
        <dbReference type="EMBL" id="RJL75728.1"/>
    </source>
</evidence>
<protein>
    <submittedName>
        <fullName evidence="1">Uncharacterized protein</fullName>
    </submittedName>
</protein>
<keyword evidence="2" id="KW-1185">Reference proteome</keyword>
<comment type="caution">
    <text evidence="1">The sequence shown here is derived from an EMBL/GenBank/DDBJ whole genome shotgun (WGS) entry which is preliminary data.</text>
</comment>
<name>A0ABX9NSU5_9GAMM</name>
<dbReference type="RefSeq" id="WP_024108552.1">
    <property type="nucleotide sequence ID" value="NZ_CP031560.1"/>
</dbReference>
<dbReference type="EMBL" id="QZDO01000014">
    <property type="protein sequence ID" value="RJL75728.1"/>
    <property type="molecule type" value="Genomic_DNA"/>
</dbReference>
<accession>A0ABX9NSU5</accession>
<proteinExistence type="predicted"/>
<gene>
    <name evidence="1" type="ORF">D5077_04550</name>
</gene>